<protein>
    <submittedName>
        <fullName evidence="2">Uncharacterized protein</fullName>
    </submittedName>
</protein>
<dbReference type="EMBL" id="JAEPRD010000194">
    <property type="protein sequence ID" value="KAG2194522.1"/>
    <property type="molecule type" value="Genomic_DNA"/>
</dbReference>
<accession>A0A8H7QKW9</accession>
<keyword evidence="1" id="KW-0732">Signal</keyword>
<dbReference type="Proteomes" id="UP000603453">
    <property type="component" value="Unassembled WGS sequence"/>
</dbReference>
<reference evidence="2" key="1">
    <citation type="submission" date="2020-12" db="EMBL/GenBank/DDBJ databases">
        <title>Metabolic potential, ecology and presence of endohyphal bacteria is reflected in genomic diversity of Mucoromycotina.</title>
        <authorList>
            <person name="Muszewska A."/>
            <person name="Okrasinska A."/>
            <person name="Steczkiewicz K."/>
            <person name="Drgas O."/>
            <person name="Orlowska M."/>
            <person name="Perlinska-Lenart U."/>
            <person name="Aleksandrzak-Piekarczyk T."/>
            <person name="Szatraj K."/>
            <person name="Zielenkiewicz U."/>
            <person name="Pilsyk S."/>
            <person name="Malc E."/>
            <person name="Mieczkowski P."/>
            <person name="Kruszewska J.S."/>
            <person name="Biernat P."/>
            <person name="Pawlowska J."/>
        </authorList>
    </citation>
    <scope>NUCLEOTIDE SEQUENCE</scope>
    <source>
        <strain evidence="2">WA0000017839</strain>
    </source>
</reference>
<evidence type="ECO:0000313" key="2">
    <source>
        <dbReference type="EMBL" id="KAG2194522.1"/>
    </source>
</evidence>
<gene>
    <name evidence="2" type="ORF">INT47_005795</name>
</gene>
<feature type="signal peptide" evidence="1">
    <location>
        <begin position="1"/>
        <end position="19"/>
    </location>
</feature>
<dbReference type="AlphaFoldDB" id="A0A8H7QKW9"/>
<proteinExistence type="predicted"/>
<evidence type="ECO:0000256" key="1">
    <source>
        <dbReference type="SAM" id="SignalP"/>
    </source>
</evidence>
<keyword evidence="3" id="KW-1185">Reference proteome</keyword>
<comment type="caution">
    <text evidence="2">The sequence shown here is derived from an EMBL/GenBank/DDBJ whole genome shotgun (WGS) entry which is preliminary data.</text>
</comment>
<organism evidence="2 3">
    <name type="scientific">Mucor saturninus</name>
    <dbReference type="NCBI Taxonomy" id="64648"/>
    <lineage>
        <taxon>Eukaryota</taxon>
        <taxon>Fungi</taxon>
        <taxon>Fungi incertae sedis</taxon>
        <taxon>Mucoromycota</taxon>
        <taxon>Mucoromycotina</taxon>
        <taxon>Mucoromycetes</taxon>
        <taxon>Mucorales</taxon>
        <taxon>Mucorineae</taxon>
        <taxon>Mucoraceae</taxon>
        <taxon>Mucor</taxon>
    </lineage>
</organism>
<sequence length="175" mass="19701">MKLIITLILILVIVMSVKAHSPTFQLIDPNTNTSWTAGTMEGIVWKYASEKNELIHSIELITPDQSIYLFNQEDAVSLSSGKYNWMLPSDIIPTNQASVIIITSTFTYKAEFNFKIEARDKVTSVTDYFTSATASQPDLLLNISNLALSASDENNHLKYTAIFIILFNLSIFIWI</sequence>
<feature type="chain" id="PRO_5034317460" evidence="1">
    <location>
        <begin position="20"/>
        <end position="175"/>
    </location>
</feature>
<evidence type="ECO:0000313" key="3">
    <source>
        <dbReference type="Proteomes" id="UP000603453"/>
    </source>
</evidence>
<name>A0A8H7QKW9_9FUNG</name>